<dbReference type="GO" id="GO:0046920">
    <property type="term" value="F:alpha-(1-&gt;3)-fucosyltransferase activity"/>
    <property type="evidence" value="ECO:0007669"/>
    <property type="project" value="TreeGrafter"/>
</dbReference>
<reference evidence="5 6" key="1">
    <citation type="submission" date="2009-01" db="EMBL/GenBank/DDBJ databases">
        <title>Complete sequence of Geobacter sp. FRC-32.</title>
        <authorList>
            <consortium name="US DOE Joint Genome Institute"/>
            <person name="Lucas S."/>
            <person name="Copeland A."/>
            <person name="Lapidus A."/>
            <person name="Glavina del Rio T."/>
            <person name="Dalin E."/>
            <person name="Tice H."/>
            <person name="Bruce D."/>
            <person name="Goodwin L."/>
            <person name="Pitluck S."/>
            <person name="Saunders E."/>
            <person name="Brettin T."/>
            <person name="Detter J.C."/>
            <person name="Han C."/>
            <person name="Larimer F."/>
            <person name="Land M."/>
            <person name="Hauser L."/>
            <person name="Kyrpides N."/>
            <person name="Ovchinnikova G."/>
            <person name="Kostka J."/>
            <person name="Richardson P."/>
        </authorList>
    </citation>
    <scope>NUCLEOTIDE SEQUENCE [LARGE SCALE GENOMIC DNA]</scope>
    <source>
        <strain evidence="6">DSM 22248 / JCM 15807 / FRC-32</strain>
    </source>
</reference>
<accession>B9M577</accession>
<keyword evidence="2" id="KW-0328">Glycosyltransferase</keyword>
<gene>
    <name evidence="5" type="ordered locus">Geob_1473</name>
</gene>
<dbReference type="SUPFAM" id="SSF53756">
    <property type="entry name" value="UDP-Glycosyltransferase/glycogen phosphorylase"/>
    <property type="match status" value="1"/>
</dbReference>
<dbReference type="eggNOG" id="ENOG502Z8JE">
    <property type="taxonomic scope" value="Bacteria"/>
</dbReference>
<keyword evidence="3 5" id="KW-0808">Transferase</keyword>
<dbReference type="PANTHER" id="PTHR11929:SF194">
    <property type="entry name" value="ALPHA-(1,3)-FUCOSYLTRANSFERASE 10"/>
    <property type="match status" value="1"/>
</dbReference>
<dbReference type="RefSeq" id="WP_012646561.1">
    <property type="nucleotide sequence ID" value="NC_011979.1"/>
</dbReference>
<dbReference type="AlphaFoldDB" id="B9M577"/>
<dbReference type="GO" id="GO:0016020">
    <property type="term" value="C:membrane"/>
    <property type="evidence" value="ECO:0007669"/>
    <property type="project" value="InterPro"/>
</dbReference>
<dbReference type="Pfam" id="PF00852">
    <property type="entry name" value="Glyco_transf_10"/>
    <property type="match status" value="1"/>
</dbReference>
<dbReference type="InterPro" id="IPR038577">
    <property type="entry name" value="GT10-like_C_sf"/>
</dbReference>
<evidence type="ECO:0000313" key="5">
    <source>
        <dbReference type="EMBL" id="ACM19832.1"/>
    </source>
</evidence>
<protein>
    <submittedName>
        <fullName evidence="5">Glycosyltransferase, putative</fullName>
    </submittedName>
</protein>
<name>B9M577_GEODF</name>
<organism evidence="5 6">
    <name type="scientific">Geotalea daltonii (strain DSM 22248 / JCM 15807 / FRC-32)</name>
    <name type="common">Geobacter daltonii</name>
    <dbReference type="NCBI Taxonomy" id="316067"/>
    <lineage>
        <taxon>Bacteria</taxon>
        <taxon>Pseudomonadati</taxon>
        <taxon>Thermodesulfobacteriota</taxon>
        <taxon>Desulfuromonadia</taxon>
        <taxon>Geobacterales</taxon>
        <taxon>Geobacteraceae</taxon>
        <taxon>Geotalea</taxon>
    </lineage>
</organism>
<keyword evidence="6" id="KW-1185">Reference proteome</keyword>
<evidence type="ECO:0000256" key="1">
    <source>
        <dbReference type="ARBA" id="ARBA00008919"/>
    </source>
</evidence>
<comment type="similarity">
    <text evidence="1">Belongs to the glycosyltransferase 10 family.</text>
</comment>
<sequence>MLRIKLTTASPEWPLLRQTPLARGIWGECQFILNQEVDECDFWVVCEGLLEPEKTVCPPENLILITAEPPPVKRYSQRFVDQFSTVVTCHRKLKHSHVIHSQQALPWMVGGNYSRESKRWESFSKDYDELSNLGEYKKERLLAVILARKTFTSGHRKRLAFVERLKSHFGDQLDIYGVGIREIADKWDGIAPYKYYLAIENCSYEDYWTEKLSDAYLAGAYPFYYGCPNIEDYFPIDAFTRIDPDNMDSSIAIIEKQIEHGRYEQSINAIQSCRDLVLNKYNLFPMVAELCRKQYMEQGIKQKSTVNLQPEPNSYLRRKVNKIRNILNL</sequence>
<evidence type="ECO:0000259" key="4">
    <source>
        <dbReference type="Pfam" id="PF00852"/>
    </source>
</evidence>
<evidence type="ECO:0000256" key="2">
    <source>
        <dbReference type="ARBA" id="ARBA00022676"/>
    </source>
</evidence>
<proteinExistence type="inferred from homology"/>
<dbReference type="Proteomes" id="UP000007721">
    <property type="component" value="Chromosome"/>
</dbReference>
<evidence type="ECO:0000313" key="6">
    <source>
        <dbReference type="Proteomes" id="UP000007721"/>
    </source>
</evidence>
<dbReference type="KEGG" id="geo:Geob_1473"/>
<evidence type="ECO:0000256" key="3">
    <source>
        <dbReference type="ARBA" id="ARBA00022679"/>
    </source>
</evidence>
<dbReference type="STRING" id="316067.Geob_1473"/>
<dbReference type="PANTHER" id="PTHR11929">
    <property type="entry name" value="ALPHA- 1,3 -FUCOSYLTRANSFERASE"/>
    <property type="match status" value="1"/>
</dbReference>
<dbReference type="EMBL" id="CP001390">
    <property type="protein sequence ID" value="ACM19832.1"/>
    <property type="molecule type" value="Genomic_DNA"/>
</dbReference>
<dbReference type="InterPro" id="IPR055270">
    <property type="entry name" value="Glyco_tran_10_C"/>
</dbReference>
<feature type="domain" description="Fucosyltransferase C-terminal" evidence="4">
    <location>
        <begin position="138"/>
        <end position="243"/>
    </location>
</feature>
<dbReference type="OrthoDB" id="9791032at2"/>
<dbReference type="HOGENOM" id="CLU_066854_0_0_7"/>
<dbReference type="Gene3D" id="3.40.50.11660">
    <property type="entry name" value="Glycosyl transferase family 10, C-terminal domain"/>
    <property type="match status" value="1"/>
</dbReference>
<dbReference type="InterPro" id="IPR001503">
    <property type="entry name" value="Glyco_trans_10"/>
</dbReference>